<sequence>MLILVIFKCASNTERDPPGVSLRTLLKGRINGFPNAQCGRKR</sequence>
<evidence type="ECO:0000313" key="1">
    <source>
        <dbReference type="EMBL" id="CAH1972893.1"/>
    </source>
</evidence>
<name>A0A9P0KHL7_ACAOB</name>
<dbReference type="EMBL" id="CAKOFQ010006803">
    <property type="protein sequence ID" value="CAH1972893.1"/>
    <property type="molecule type" value="Genomic_DNA"/>
</dbReference>
<dbReference type="OrthoDB" id="2506647at2759"/>
<dbReference type="Proteomes" id="UP001152888">
    <property type="component" value="Unassembled WGS sequence"/>
</dbReference>
<evidence type="ECO:0000313" key="2">
    <source>
        <dbReference type="Proteomes" id="UP001152888"/>
    </source>
</evidence>
<organism evidence="1 2">
    <name type="scientific">Acanthoscelides obtectus</name>
    <name type="common">Bean weevil</name>
    <name type="synonym">Bruchus obtectus</name>
    <dbReference type="NCBI Taxonomy" id="200917"/>
    <lineage>
        <taxon>Eukaryota</taxon>
        <taxon>Metazoa</taxon>
        <taxon>Ecdysozoa</taxon>
        <taxon>Arthropoda</taxon>
        <taxon>Hexapoda</taxon>
        <taxon>Insecta</taxon>
        <taxon>Pterygota</taxon>
        <taxon>Neoptera</taxon>
        <taxon>Endopterygota</taxon>
        <taxon>Coleoptera</taxon>
        <taxon>Polyphaga</taxon>
        <taxon>Cucujiformia</taxon>
        <taxon>Chrysomeloidea</taxon>
        <taxon>Chrysomelidae</taxon>
        <taxon>Bruchinae</taxon>
        <taxon>Bruchini</taxon>
        <taxon>Acanthoscelides</taxon>
    </lineage>
</organism>
<comment type="caution">
    <text evidence="1">The sequence shown here is derived from an EMBL/GenBank/DDBJ whole genome shotgun (WGS) entry which is preliminary data.</text>
</comment>
<protein>
    <submittedName>
        <fullName evidence="1">Uncharacterized protein</fullName>
    </submittedName>
</protein>
<dbReference type="AlphaFoldDB" id="A0A9P0KHL7"/>
<reference evidence="1" key="1">
    <citation type="submission" date="2022-03" db="EMBL/GenBank/DDBJ databases">
        <authorList>
            <person name="Sayadi A."/>
        </authorList>
    </citation>
    <scope>NUCLEOTIDE SEQUENCE</scope>
</reference>
<gene>
    <name evidence="1" type="ORF">ACAOBT_LOCUS10252</name>
</gene>
<keyword evidence="2" id="KW-1185">Reference proteome</keyword>
<accession>A0A9P0KHL7</accession>
<proteinExistence type="predicted"/>